<gene>
    <name evidence="2" type="ORF">BC961_1625</name>
</gene>
<evidence type="ECO:0000313" key="2">
    <source>
        <dbReference type="EMBL" id="RMA75922.1"/>
    </source>
</evidence>
<keyword evidence="1" id="KW-1133">Transmembrane helix</keyword>
<feature type="transmembrane region" description="Helical" evidence="1">
    <location>
        <begin position="42"/>
        <end position="63"/>
    </location>
</feature>
<sequence>MNYYLKLFLLSVAISVINVLLYLFLLQFQIVNNSSYIPQELGVIFLIIIAVPVQFIVLLGIAAISKKNDFSIFFTSCVLIVLCFILLLLSSTEERATFNNEQEYLRTESYEYQQGISTPEGYPIRLLEGSGFAIGIRGHRTPYTLLEDNKVYSTQWGNGDTTFKSSMAGGVPVPNGLQLYWYSYLEDKYYELYTKLDQKKIAAYFKNGFIRDNKVTLTNEGSTKGLYNGLVAGIAPGGEVVIWISGVNESKEIGVFKAKEISADRITDNDKVSEEAQKLVLNDTCSCEDRPQFRRIVHNGEKIPFGIWTTKYRKKYNWKVKPNNFGQAKSAFNFYFYNGEAFVIQNEDVINLDYKKQVLTKLIKFTFFKNQKKYKLFIEFDEEELFDHFEELTKNNPDEPLDLTITISLDLKKTIVQLQSKDKILDFKKVEDIKISLR</sequence>
<name>A0A3M0A9Z4_9FLAO</name>
<dbReference type="OrthoDB" id="5702951at2"/>
<dbReference type="RefSeq" id="WP_121925298.1">
    <property type="nucleotide sequence ID" value="NZ_CBCSGA010000003.1"/>
</dbReference>
<protein>
    <recommendedName>
        <fullName evidence="4">DUF2931 family protein</fullName>
    </recommendedName>
</protein>
<keyword evidence="1" id="KW-0812">Transmembrane</keyword>
<organism evidence="2 3">
    <name type="scientific">Flavobacterium weaverense</name>
    <dbReference type="NCBI Taxonomy" id="271156"/>
    <lineage>
        <taxon>Bacteria</taxon>
        <taxon>Pseudomonadati</taxon>
        <taxon>Bacteroidota</taxon>
        <taxon>Flavobacteriia</taxon>
        <taxon>Flavobacteriales</taxon>
        <taxon>Flavobacteriaceae</taxon>
        <taxon>Flavobacterium</taxon>
    </lineage>
</organism>
<evidence type="ECO:0000256" key="1">
    <source>
        <dbReference type="SAM" id="Phobius"/>
    </source>
</evidence>
<feature type="transmembrane region" description="Helical" evidence="1">
    <location>
        <begin position="70"/>
        <end position="89"/>
    </location>
</feature>
<comment type="caution">
    <text evidence="2">The sequence shown here is derived from an EMBL/GenBank/DDBJ whole genome shotgun (WGS) entry which is preliminary data.</text>
</comment>
<dbReference type="InterPro" id="IPR021326">
    <property type="entry name" value="DUF2931"/>
</dbReference>
<feature type="transmembrane region" description="Helical" evidence="1">
    <location>
        <begin position="7"/>
        <end position="30"/>
    </location>
</feature>
<dbReference type="Proteomes" id="UP000280368">
    <property type="component" value="Unassembled WGS sequence"/>
</dbReference>
<keyword evidence="3" id="KW-1185">Reference proteome</keyword>
<dbReference type="AlphaFoldDB" id="A0A3M0A9Z4"/>
<evidence type="ECO:0008006" key="4">
    <source>
        <dbReference type="Google" id="ProtNLM"/>
    </source>
</evidence>
<dbReference type="Pfam" id="PF11153">
    <property type="entry name" value="DUF2931"/>
    <property type="match status" value="1"/>
</dbReference>
<dbReference type="EMBL" id="REFH01000009">
    <property type="protein sequence ID" value="RMA75922.1"/>
    <property type="molecule type" value="Genomic_DNA"/>
</dbReference>
<evidence type="ECO:0000313" key="3">
    <source>
        <dbReference type="Proteomes" id="UP000280368"/>
    </source>
</evidence>
<reference evidence="2 3" key="1">
    <citation type="submission" date="2018-10" db="EMBL/GenBank/DDBJ databases">
        <title>Genomic Encyclopedia of Archaeal and Bacterial Type Strains, Phase II (KMG-II): from individual species to whole genera.</title>
        <authorList>
            <person name="Goeker M."/>
        </authorList>
    </citation>
    <scope>NUCLEOTIDE SEQUENCE [LARGE SCALE GENOMIC DNA]</scope>
    <source>
        <strain evidence="2 3">DSM 19727</strain>
    </source>
</reference>
<keyword evidence="1" id="KW-0472">Membrane</keyword>
<proteinExistence type="predicted"/>
<accession>A0A3M0A9Z4</accession>